<gene>
    <name evidence="1" type="ORF">BE17_15915</name>
</gene>
<name>A0A150RL77_SORCE</name>
<accession>A0A150RL77</accession>
<protein>
    <submittedName>
        <fullName evidence="1">Uncharacterized protein</fullName>
    </submittedName>
</protein>
<dbReference type="Proteomes" id="UP000075635">
    <property type="component" value="Unassembled WGS sequence"/>
</dbReference>
<evidence type="ECO:0000313" key="1">
    <source>
        <dbReference type="EMBL" id="KYF80488.1"/>
    </source>
</evidence>
<dbReference type="EMBL" id="JEMB01002531">
    <property type="protein sequence ID" value="KYF80488.1"/>
    <property type="molecule type" value="Genomic_DNA"/>
</dbReference>
<organism evidence="1 2">
    <name type="scientific">Sorangium cellulosum</name>
    <name type="common">Polyangium cellulosum</name>
    <dbReference type="NCBI Taxonomy" id="56"/>
    <lineage>
        <taxon>Bacteria</taxon>
        <taxon>Pseudomonadati</taxon>
        <taxon>Myxococcota</taxon>
        <taxon>Polyangia</taxon>
        <taxon>Polyangiales</taxon>
        <taxon>Polyangiaceae</taxon>
        <taxon>Sorangium</taxon>
    </lineage>
</organism>
<proteinExistence type="predicted"/>
<dbReference type="AlphaFoldDB" id="A0A150RL77"/>
<comment type="caution">
    <text evidence="1">The sequence shown here is derived from an EMBL/GenBank/DDBJ whole genome shotgun (WGS) entry which is preliminary data.</text>
</comment>
<evidence type="ECO:0000313" key="2">
    <source>
        <dbReference type="Proteomes" id="UP000075635"/>
    </source>
</evidence>
<reference evidence="1 2" key="1">
    <citation type="submission" date="2014-02" db="EMBL/GenBank/DDBJ databases">
        <title>The small core and large imbalanced accessory genome model reveals a collaborative survival strategy of Sorangium cellulosum strains in nature.</title>
        <authorList>
            <person name="Han K."/>
            <person name="Peng R."/>
            <person name="Blom J."/>
            <person name="Li Y.-Z."/>
        </authorList>
    </citation>
    <scope>NUCLEOTIDE SEQUENCE [LARGE SCALE GENOMIC DNA]</scope>
    <source>
        <strain evidence="1 2">So0011-07</strain>
    </source>
</reference>
<sequence length="122" mass="13532">MQVTIDVFSGRANPSWGLSPFEIEEFSRRFRAAPRIGGARQVEGALGYRGLIVSGEPGREVDGCVTIVVFAGVASCERDGEVERRLDRGRELERWLLHTGAAHLDPDLYDQIARLVQPCPPR</sequence>